<evidence type="ECO:0000313" key="1">
    <source>
        <dbReference type="EMBL" id="KKM79378.1"/>
    </source>
</evidence>
<reference evidence="1" key="1">
    <citation type="journal article" date="2015" name="Nature">
        <title>Complex archaea that bridge the gap between prokaryotes and eukaryotes.</title>
        <authorList>
            <person name="Spang A."/>
            <person name="Saw J.H."/>
            <person name="Jorgensen S.L."/>
            <person name="Zaremba-Niedzwiedzka K."/>
            <person name="Martijn J."/>
            <person name="Lind A.E."/>
            <person name="van Eijk R."/>
            <person name="Schleper C."/>
            <person name="Guy L."/>
            <person name="Ettema T.J."/>
        </authorList>
    </citation>
    <scope>NUCLEOTIDE SEQUENCE</scope>
</reference>
<accession>A0A0F9KBR1</accession>
<organism evidence="1">
    <name type="scientific">marine sediment metagenome</name>
    <dbReference type="NCBI Taxonomy" id="412755"/>
    <lineage>
        <taxon>unclassified sequences</taxon>
        <taxon>metagenomes</taxon>
        <taxon>ecological metagenomes</taxon>
    </lineage>
</organism>
<comment type="caution">
    <text evidence="1">The sequence shown here is derived from an EMBL/GenBank/DDBJ whole genome shotgun (WGS) entry which is preliminary data.</text>
</comment>
<dbReference type="EMBL" id="LAZR01008344">
    <property type="protein sequence ID" value="KKM79378.1"/>
    <property type="molecule type" value="Genomic_DNA"/>
</dbReference>
<sequence length="103" mass="12254">MSNKKNVRNKQYTINPWCVRCGVLMILFKDLPRNRNGNIAKILPDNMCTYEHRFTRYEMVDRLANKIENGIVCNKCNNELNRIEELKMPIEELHRRSGQENKS</sequence>
<gene>
    <name evidence="1" type="ORF">LCGC14_1350540</name>
</gene>
<name>A0A0F9KBR1_9ZZZZ</name>
<protein>
    <submittedName>
        <fullName evidence="1">Uncharacterized protein</fullName>
    </submittedName>
</protein>
<dbReference type="AlphaFoldDB" id="A0A0F9KBR1"/>
<proteinExistence type="predicted"/>